<keyword evidence="1" id="KW-0812">Transmembrane</keyword>
<protein>
    <submittedName>
        <fullName evidence="2">Uncharacterized protein</fullName>
    </submittedName>
</protein>
<accession>A0A1X2ZNJ8</accession>
<gene>
    <name evidence="2" type="ORF">AD0028_0992</name>
</gene>
<evidence type="ECO:0000256" key="1">
    <source>
        <dbReference type="SAM" id="Phobius"/>
    </source>
</evidence>
<keyword evidence="1" id="KW-0472">Membrane</keyword>
<evidence type="ECO:0000313" key="3">
    <source>
        <dbReference type="Proteomes" id="UP000193664"/>
    </source>
</evidence>
<reference evidence="2 3" key="1">
    <citation type="journal article" date="2016" name="Sci. Rep.">
        <title>Evaluation of genetic diversity among strains of the human gut commensal Bifidobacterium adolescentis.</title>
        <authorList>
            <person name="Duranti S."/>
            <person name="Milani C."/>
            <person name="Lugli G.A."/>
            <person name="Mancabelli L."/>
            <person name="Turroni F."/>
            <person name="Ferrario C."/>
            <person name="Mangifesta M."/>
            <person name="Viappiani A."/>
            <person name="Sanchez B."/>
            <person name="Margolles A."/>
            <person name="van Sinderen D."/>
            <person name="Ventura M."/>
        </authorList>
    </citation>
    <scope>NUCLEOTIDE SEQUENCE [LARGE SCALE GENOMIC DNA]</scope>
    <source>
        <strain evidence="2 3">AD2-8</strain>
    </source>
</reference>
<dbReference type="EMBL" id="LNKF01000002">
    <property type="protein sequence ID" value="OSG95751.1"/>
    <property type="molecule type" value="Genomic_DNA"/>
</dbReference>
<comment type="caution">
    <text evidence="2">The sequence shown here is derived from an EMBL/GenBank/DDBJ whole genome shotgun (WGS) entry which is preliminary data.</text>
</comment>
<dbReference type="AlphaFoldDB" id="A0A1X2ZNJ8"/>
<name>A0A1X2ZNJ8_BIFAD</name>
<evidence type="ECO:0000313" key="2">
    <source>
        <dbReference type="EMBL" id="OSG95751.1"/>
    </source>
</evidence>
<sequence>MDHIGRLGYALLAVEAVVGAGTWIPGIADAAVALSLAIPAAYLAVVAAALIGRRWYGHRATPPGRTPGSGRRSQA</sequence>
<keyword evidence="1" id="KW-1133">Transmembrane helix</keyword>
<proteinExistence type="predicted"/>
<feature type="transmembrane region" description="Helical" evidence="1">
    <location>
        <begin position="7"/>
        <end position="24"/>
    </location>
</feature>
<feature type="transmembrane region" description="Helical" evidence="1">
    <location>
        <begin position="30"/>
        <end position="51"/>
    </location>
</feature>
<organism evidence="2 3">
    <name type="scientific">Bifidobacterium adolescentis</name>
    <dbReference type="NCBI Taxonomy" id="1680"/>
    <lineage>
        <taxon>Bacteria</taxon>
        <taxon>Bacillati</taxon>
        <taxon>Actinomycetota</taxon>
        <taxon>Actinomycetes</taxon>
        <taxon>Bifidobacteriales</taxon>
        <taxon>Bifidobacteriaceae</taxon>
        <taxon>Bifidobacterium</taxon>
    </lineage>
</organism>
<dbReference type="Proteomes" id="UP000193664">
    <property type="component" value="Unassembled WGS sequence"/>
</dbReference>